<evidence type="ECO:0000256" key="8">
    <source>
        <dbReference type="SAM" id="Phobius"/>
    </source>
</evidence>
<evidence type="ECO:0000256" key="2">
    <source>
        <dbReference type="ARBA" id="ARBA00022448"/>
    </source>
</evidence>
<keyword evidence="3 8" id="KW-0812">Transmembrane</keyword>
<dbReference type="InterPro" id="IPR003445">
    <property type="entry name" value="Cat_transpt"/>
</dbReference>
<feature type="region of interest" description="Disordered" evidence="7">
    <location>
        <begin position="648"/>
        <end position="703"/>
    </location>
</feature>
<dbReference type="PANTHER" id="PTHR31064">
    <property type="entry name" value="POTASSIUM TRANSPORT PROTEIN DDB_G0292412-RELATED"/>
    <property type="match status" value="1"/>
</dbReference>
<dbReference type="OrthoDB" id="9999863at2759"/>
<dbReference type="HOGENOM" id="CLU_005947_3_0_1"/>
<keyword evidence="4 8" id="KW-1133">Transmembrane helix</keyword>
<dbReference type="GeneID" id="19185197"/>
<accession>W9X6X8</accession>
<gene>
    <name evidence="9" type="ORF">A1O5_00461</name>
</gene>
<evidence type="ECO:0000256" key="7">
    <source>
        <dbReference type="SAM" id="MobiDB-lite"/>
    </source>
</evidence>
<keyword evidence="5" id="KW-0406">Ion transport</keyword>
<organism evidence="9 10">
    <name type="scientific">Cladophialophora psammophila CBS 110553</name>
    <dbReference type="NCBI Taxonomy" id="1182543"/>
    <lineage>
        <taxon>Eukaryota</taxon>
        <taxon>Fungi</taxon>
        <taxon>Dikarya</taxon>
        <taxon>Ascomycota</taxon>
        <taxon>Pezizomycotina</taxon>
        <taxon>Eurotiomycetes</taxon>
        <taxon>Chaetothyriomycetidae</taxon>
        <taxon>Chaetothyriales</taxon>
        <taxon>Herpotrichiellaceae</taxon>
        <taxon>Cladophialophora</taxon>
    </lineage>
</organism>
<feature type="compositionally biased region" description="Acidic residues" evidence="7">
    <location>
        <begin position="660"/>
        <end position="674"/>
    </location>
</feature>
<keyword evidence="6 8" id="KW-0472">Membrane</keyword>
<feature type="compositionally biased region" description="Polar residues" evidence="7">
    <location>
        <begin position="146"/>
        <end position="158"/>
    </location>
</feature>
<feature type="transmembrane region" description="Helical" evidence="8">
    <location>
        <begin position="332"/>
        <end position="351"/>
    </location>
</feature>
<dbReference type="GO" id="GO:0030007">
    <property type="term" value="P:intracellular potassium ion homeostasis"/>
    <property type="evidence" value="ECO:0007669"/>
    <property type="project" value="TreeGrafter"/>
</dbReference>
<dbReference type="GO" id="GO:0140107">
    <property type="term" value="F:high-affinity potassium ion transmembrane transporter activity"/>
    <property type="evidence" value="ECO:0007669"/>
    <property type="project" value="TreeGrafter"/>
</dbReference>
<dbReference type="STRING" id="1182543.W9X6X8"/>
<dbReference type="Pfam" id="PF02386">
    <property type="entry name" value="TrkH"/>
    <property type="match status" value="1"/>
</dbReference>
<sequence length="703" mass="79941">MRVRARRKVAGDIQQTQQHSRLSRLKTLVRPNFYRLHLAYFVVAILVSSAILWGSNTSGFRLRYIDALFLCCSAMCSVGLTTVNLGSLNGFQQSVLFANMLMGDLSLVSTSVVIVRRYFFGKYIREFLQHSEAARRIASDIEANGCPSTGSDRPTTQQARKRQRINPPAERENATTPTRSSSRRRQHYIRGYGGFPAPWDYAGRLVRWTYEGFGTPKKPDHSYLSFEPALDHRGQFRALTSEQERELGGVEYRALRLLTWLLPAYAVFWLSFIIVVMTPYVCDTSAGNVIREAQPGNLSPAWWSVFVSVSAYTNSGLSLLNANMIPLGNNYIILIFTGMIIFTGNTFYPILLRLTIWLLSKIVPRHSETHHSLQFLLHHPRRCYLFLFPARNTYGLLVIQIAINLIAWVMFIILNINYTPVDPLIPSGLRVFQGLYQSVGLRSSGFYIILISDVAPALQFLYVIIMYISVFPILLSVRQTNVYEERSLGQDDSSKTQAALQNIDKPQTVKSALGQHLRRQLAYDIWWILACVWLVSIIERDKLAPSPPASTTPPEPESLPSPHPAFGPGLFDIIFETVSAYGNVGLSLGVPYEDYSFCGTWQSLSKLILMTVMLRGRHRILPMAIDRAILLPGQDIMEEMDRRVRVNEEDEARWQRDEQEVREEEQGGDVEYESDAGSHGADPLDRRRQRRQPRVYEEGNDND</sequence>
<feature type="transmembrane region" description="Helical" evidence="8">
    <location>
        <begin position="394"/>
        <end position="414"/>
    </location>
</feature>
<feature type="transmembrane region" description="Helical" evidence="8">
    <location>
        <begin position="301"/>
        <end position="320"/>
    </location>
</feature>
<comment type="subcellular location">
    <subcellularLocation>
        <location evidence="1">Membrane</location>
        <topology evidence="1">Multi-pass membrane protein</topology>
    </subcellularLocation>
</comment>
<evidence type="ECO:0000256" key="5">
    <source>
        <dbReference type="ARBA" id="ARBA00023065"/>
    </source>
</evidence>
<reference evidence="9 10" key="1">
    <citation type="submission" date="2013-03" db="EMBL/GenBank/DDBJ databases">
        <title>The Genome Sequence of Cladophialophora psammophila CBS 110553.</title>
        <authorList>
            <consortium name="The Broad Institute Genomics Platform"/>
            <person name="Cuomo C."/>
            <person name="de Hoog S."/>
            <person name="Gorbushina A."/>
            <person name="Walker B."/>
            <person name="Young S.K."/>
            <person name="Zeng Q."/>
            <person name="Gargeya S."/>
            <person name="Fitzgerald M."/>
            <person name="Haas B."/>
            <person name="Abouelleil A."/>
            <person name="Allen A.W."/>
            <person name="Alvarado L."/>
            <person name="Arachchi H.M."/>
            <person name="Berlin A.M."/>
            <person name="Chapman S.B."/>
            <person name="Gainer-Dewar J."/>
            <person name="Goldberg J."/>
            <person name="Griggs A."/>
            <person name="Gujja S."/>
            <person name="Hansen M."/>
            <person name="Howarth C."/>
            <person name="Imamovic A."/>
            <person name="Ireland A."/>
            <person name="Larimer J."/>
            <person name="McCowan C."/>
            <person name="Murphy C."/>
            <person name="Pearson M."/>
            <person name="Poon T.W."/>
            <person name="Priest M."/>
            <person name="Roberts A."/>
            <person name="Saif S."/>
            <person name="Shea T."/>
            <person name="Sisk P."/>
            <person name="Sykes S."/>
            <person name="Wortman J."/>
            <person name="Nusbaum C."/>
            <person name="Birren B."/>
        </authorList>
    </citation>
    <scope>NUCLEOTIDE SEQUENCE [LARGE SCALE GENOMIC DNA]</scope>
    <source>
        <strain evidence="9 10">CBS 110553</strain>
    </source>
</reference>
<evidence type="ECO:0008006" key="11">
    <source>
        <dbReference type="Google" id="ProtNLM"/>
    </source>
</evidence>
<dbReference type="PANTHER" id="PTHR31064:SF30">
    <property type="entry name" value="HIGH-AFFINITY POTASSIUM TRANSPORT PROTEIN-RELATED"/>
    <property type="match status" value="1"/>
</dbReference>
<feature type="transmembrane region" description="Helical" evidence="8">
    <location>
        <begin position="33"/>
        <end position="53"/>
    </location>
</feature>
<feature type="region of interest" description="Disordered" evidence="7">
    <location>
        <begin position="144"/>
        <end position="184"/>
    </location>
</feature>
<proteinExistence type="predicted"/>
<feature type="transmembrane region" description="Helical" evidence="8">
    <location>
        <begin position="95"/>
        <end position="115"/>
    </location>
</feature>
<comment type="caution">
    <text evidence="9">The sequence shown here is derived from an EMBL/GenBank/DDBJ whole genome shotgun (WGS) entry which is preliminary data.</text>
</comment>
<keyword evidence="2" id="KW-0813">Transport</keyword>
<dbReference type="eggNOG" id="KOG1341">
    <property type="taxonomic scope" value="Eukaryota"/>
</dbReference>
<evidence type="ECO:0000313" key="9">
    <source>
        <dbReference type="EMBL" id="EXJ75953.1"/>
    </source>
</evidence>
<name>W9X6X8_9EURO</name>
<dbReference type="Proteomes" id="UP000019471">
    <property type="component" value="Unassembled WGS sequence"/>
</dbReference>
<dbReference type="AlphaFoldDB" id="W9X6X8"/>
<evidence type="ECO:0000256" key="3">
    <source>
        <dbReference type="ARBA" id="ARBA00022692"/>
    </source>
</evidence>
<feature type="transmembrane region" description="Helical" evidence="8">
    <location>
        <begin position="457"/>
        <end position="477"/>
    </location>
</feature>
<evidence type="ECO:0000256" key="4">
    <source>
        <dbReference type="ARBA" id="ARBA00022989"/>
    </source>
</evidence>
<dbReference type="InterPro" id="IPR051143">
    <property type="entry name" value="TrkH_K-transport"/>
</dbReference>
<dbReference type="GO" id="GO:1990573">
    <property type="term" value="P:potassium ion import across plasma membrane"/>
    <property type="evidence" value="ECO:0007669"/>
    <property type="project" value="TreeGrafter"/>
</dbReference>
<evidence type="ECO:0000256" key="1">
    <source>
        <dbReference type="ARBA" id="ARBA00004141"/>
    </source>
</evidence>
<dbReference type="EMBL" id="AMGX01000001">
    <property type="protein sequence ID" value="EXJ75953.1"/>
    <property type="molecule type" value="Genomic_DNA"/>
</dbReference>
<evidence type="ECO:0000256" key="6">
    <source>
        <dbReference type="ARBA" id="ARBA00023136"/>
    </source>
</evidence>
<protein>
    <recommendedName>
        <fullName evidence="11">Potassium transport protein</fullName>
    </recommendedName>
</protein>
<keyword evidence="10" id="KW-1185">Reference proteome</keyword>
<dbReference type="GO" id="GO:0005886">
    <property type="term" value="C:plasma membrane"/>
    <property type="evidence" value="ECO:0007669"/>
    <property type="project" value="TreeGrafter"/>
</dbReference>
<dbReference type="RefSeq" id="XP_007739270.1">
    <property type="nucleotide sequence ID" value="XM_007741080.1"/>
</dbReference>
<evidence type="ECO:0000313" key="10">
    <source>
        <dbReference type="Proteomes" id="UP000019471"/>
    </source>
</evidence>
<feature type="transmembrane region" description="Helical" evidence="8">
    <location>
        <begin position="434"/>
        <end position="451"/>
    </location>
</feature>
<feature type="compositionally biased region" description="Basic and acidic residues" evidence="7">
    <location>
        <begin position="648"/>
        <end position="659"/>
    </location>
</feature>
<feature type="transmembrane region" description="Helical" evidence="8">
    <location>
        <begin position="257"/>
        <end position="281"/>
    </location>
</feature>